<dbReference type="InterPro" id="IPR036179">
    <property type="entry name" value="Ig-like_dom_sf"/>
</dbReference>
<evidence type="ECO:0000256" key="3">
    <source>
        <dbReference type="ARBA" id="ARBA00022989"/>
    </source>
</evidence>
<sequence length="290" mass="33766">MKQLIFTPIDQQPRLTSHRGVPHRIRLNQDVSLQWLLTTAVLFYFPVFFPRSVYGFAQEIPMQSPISITKFQKSARMTCEIQTSKENVDGIVIHWYKQKEGEAPERLLFFSQGKVTTESAFQVNRYMVERISVQKQCVLTIKDVIPDDAATYYCAYWDPHCDRNAKIIKVFGSGTKLIVSGKCSPPANSEILQKKHENQIIYVCLIEKFYPEVIRVTWTDDEKEVTDNVVKGDTWQSTKEDEYSIASWLTVPAENKDKKYYCKYEHEEEKASLPTQGIFYMLKMQFDVLL</sequence>
<evidence type="ECO:0000256" key="4">
    <source>
        <dbReference type="ARBA" id="ARBA00023136"/>
    </source>
</evidence>
<dbReference type="PROSITE" id="PS50835">
    <property type="entry name" value="IG_LIKE"/>
    <property type="match status" value="2"/>
</dbReference>
<accession>A0A8C3EP43</accession>
<keyword evidence="2" id="KW-0812">Transmembrane</keyword>
<dbReference type="Pfam" id="PF07654">
    <property type="entry name" value="C1-set"/>
    <property type="match status" value="1"/>
</dbReference>
<dbReference type="InterPro" id="IPR003599">
    <property type="entry name" value="Ig_sub"/>
</dbReference>
<dbReference type="GO" id="GO:0016020">
    <property type="term" value="C:membrane"/>
    <property type="evidence" value="ECO:0007669"/>
    <property type="project" value="UniProtKB-SubCell"/>
</dbReference>
<keyword evidence="3" id="KW-1133">Transmembrane helix</keyword>
<dbReference type="PANTHER" id="PTHR19256:SF65">
    <property type="entry name" value="T CELL RECEPTOR GAMMA CONSTANT 1-RELATED"/>
    <property type="match status" value="1"/>
</dbReference>
<proteinExistence type="predicted"/>
<evidence type="ECO:0000313" key="7">
    <source>
        <dbReference type="Ensembl" id="ENSCMUP00000024399.1"/>
    </source>
</evidence>
<keyword evidence="8" id="KW-1185">Reference proteome</keyword>
<evidence type="ECO:0000256" key="1">
    <source>
        <dbReference type="ARBA" id="ARBA00004370"/>
    </source>
</evidence>
<dbReference type="Ensembl" id="ENSCMUT00000026228.2">
    <property type="protein sequence ID" value="ENSCMUP00000024399.1"/>
    <property type="gene ID" value="ENSCMUG00000014806.2"/>
</dbReference>
<dbReference type="Pfam" id="PF07686">
    <property type="entry name" value="V-set"/>
    <property type="match status" value="1"/>
</dbReference>
<dbReference type="Proteomes" id="UP000694553">
    <property type="component" value="Unassembled WGS sequence"/>
</dbReference>
<dbReference type="InterPro" id="IPR003597">
    <property type="entry name" value="Ig_C1-set"/>
</dbReference>
<dbReference type="SMART" id="SM00409">
    <property type="entry name" value="IG"/>
    <property type="match status" value="1"/>
</dbReference>
<keyword evidence="6" id="KW-0393">Immunoglobulin domain</keyword>
<name>A0A8C3EP43_CORMO</name>
<evidence type="ECO:0000256" key="2">
    <source>
        <dbReference type="ARBA" id="ARBA00022692"/>
    </source>
</evidence>
<reference evidence="7" key="2">
    <citation type="submission" date="2025-08" db="UniProtKB">
        <authorList>
            <consortium name="Ensembl"/>
        </authorList>
    </citation>
    <scope>IDENTIFICATION</scope>
</reference>
<dbReference type="InterPro" id="IPR013783">
    <property type="entry name" value="Ig-like_fold"/>
</dbReference>
<reference evidence="7" key="3">
    <citation type="submission" date="2025-09" db="UniProtKB">
        <authorList>
            <consortium name="Ensembl"/>
        </authorList>
    </citation>
    <scope>IDENTIFICATION</scope>
</reference>
<dbReference type="InterPro" id="IPR007110">
    <property type="entry name" value="Ig-like_dom"/>
</dbReference>
<organism evidence="7 8">
    <name type="scientific">Corvus moneduloides</name>
    <name type="common">New Caledonian crow</name>
    <dbReference type="NCBI Taxonomy" id="1196302"/>
    <lineage>
        <taxon>Eukaryota</taxon>
        <taxon>Metazoa</taxon>
        <taxon>Chordata</taxon>
        <taxon>Craniata</taxon>
        <taxon>Vertebrata</taxon>
        <taxon>Euteleostomi</taxon>
        <taxon>Archelosauria</taxon>
        <taxon>Archosauria</taxon>
        <taxon>Dinosauria</taxon>
        <taxon>Saurischia</taxon>
        <taxon>Theropoda</taxon>
        <taxon>Coelurosauria</taxon>
        <taxon>Aves</taxon>
        <taxon>Neognathae</taxon>
        <taxon>Neoaves</taxon>
        <taxon>Telluraves</taxon>
        <taxon>Australaves</taxon>
        <taxon>Passeriformes</taxon>
        <taxon>Corvoidea</taxon>
        <taxon>Corvidae</taxon>
        <taxon>Corvus</taxon>
    </lineage>
</organism>
<evidence type="ECO:0000256" key="5">
    <source>
        <dbReference type="ARBA" id="ARBA00023170"/>
    </source>
</evidence>
<dbReference type="Gene3D" id="2.60.40.10">
    <property type="entry name" value="Immunoglobulins"/>
    <property type="match status" value="2"/>
</dbReference>
<dbReference type="PANTHER" id="PTHR19256">
    <property type="entry name" value="T-CELL RECEPTOR GAMMA CHAIN"/>
    <property type="match status" value="1"/>
</dbReference>
<dbReference type="SMART" id="SM00406">
    <property type="entry name" value="IGv"/>
    <property type="match status" value="1"/>
</dbReference>
<keyword evidence="5" id="KW-0675">Receptor</keyword>
<protein>
    <submittedName>
        <fullName evidence="7">Uncharacterized protein</fullName>
    </submittedName>
</protein>
<dbReference type="InterPro" id="IPR013106">
    <property type="entry name" value="Ig_V-set"/>
</dbReference>
<comment type="subcellular location">
    <subcellularLocation>
        <location evidence="1">Membrane</location>
    </subcellularLocation>
</comment>
<dbReference type="SUPFAM" id="SSF48726">
    <property type="entry name" value="Immunoglobulin"/>
    <property type="match status" value="2"/>
</dbReference>
<evidence type="ECO:0000256" key="6">
    <source>
        <dbReference type="ARBA" id="ARBA00023319"/>
    </source>
</evidence>
<dbReference type="SMART" id="SM00407">
    <property type="entry name" value="IGc1"/>
    <property type="match status" value="1"/>
</dbReference>
<keyword evidence="4" id="KW-0472">Membrane</keyword>
<evidence type="ECO:0000313" key="8">
    <source>
        <dbReference type="Proteomes" id="UP000694553"/>
    </source>
</evidence>
<dbReference type="InterPro" id="IPR051117">
    <property type="entry name" value="TRG_var/const_region"/>
</dbReference>
<dbReference type="AlphaFoldDB" id="A0A8C3EP43"/>
<reference evidence="8" key="1">
    <citation type="submission" date="2019-10" db="EMBL/GenBank/DDBJ databases">
        <title>Corvus moneduloides (New Caledonian crow) genome, bCorMon1, primary haplotype.</title>
        <authorList>
            <person name="Rutz C."/>
            <person name="Fungtammasan C."/>
            <person name="Mountcastle J."/>
            <person name="Formenti G."/>
            <person name="Chow W."/>
            <person name="Howe K."/>
            <person name="Steele M.P."/>
            <person name="Fernandes J."/>
            <person name="Gilbert M.T.P."/>
            <person name="Fedrigo O."/>
            <person name="Jarvis E.D."/>
            <person name="Gemmell N."/>
        </authorList>
    </citation>
    <scope>NUCLEOTIDE SEQUENCE [LARGE SCALE GENOMIC DNA]</scope>
</reference>